<dbReference type="InterPro" id="IPR027379">
    <property type="entry name" value="CLS_N"/>
</dbReference>
<keyword evidence="5 6" id="KW-0472">Membrane</keyword>
<evidence type="ECO:0000256" key="5">
    <source>
        <dbReference type="ARBA" id="ARBA00023136"/>
    </source>
</evidence>
<dbReference type="Proteomes" id="UP001597010">
    <property type="component" value="Unassembled WGS sequence"/>
</dbReference>
<evidence type="ECO:0000256" key="4">
    <source>
        <dbReference type="ARBA" id="ARBA00022989"/>
    </source>
</evidence>
<sequence>MDNLLFLRIGGFELFLIICVVVYFGLIVFALLDVIRSTFKDPFSKFLWVIVILFFPFLGSILYLAIGRNQKRY</sequence>
<keyword evidence="4 6" id="KW-1133">Transmembrane helix</keyword>
<comment type="caution">
    <text evidence="8">The sequence shown here is derived from an EMBL/GenBank/DDBJ whole genome shotgun (WGS) entry which is preliminary data.</text>
</comment>
<gene>
    <name evidence="8" type="ORF">ACFQZX_16270</name>
</gene>
<reference evidence="9" key="1">
    <citation type="journal article" date="2019" name="Int. J. Syst. Evol. Microbiol.">
        <title>The Global Catalogue of Microorganisms (GCM) 10K type strain sequencing project: providing services to taxonomists for standard genome sequencing and annotation.</title>
        <authorList>
            <consortium name="The Broad Institute Genomics Platform"/>
            <consortium name="The Broad Institute Genome Sequencing Center for Infectious Disease"/>
            <person name="Wu L."/>
            <person name="Ma J."/>
        </authorList>
    </citation>
    <scope>NUCLEOTIDE SEQUENCE [LARGE SCALE GENOMIC DNA]</scope>
    <source>
        <strain evidence="9">CCUG 61484</strain>
    </source>
</reference>
<evidence type="ECO:0000256" key="3">
    <source>
        <dbReference type="ARBA" id="ARBA00022692"/>
    </source>
</evidence>
<evidence type="ECO:0000256" key="6">
    <source>
        <dbReference type="SAM" id="Phobius"/>
    </source>
</evidence>
<evidence type="ECO:0000313" key="8">
    <source>
        <dbReference type="EMBL" id="MFD0795179.1"/>
    </source>
</evidence>
<keyword evidence="3 6" id="KW-0812">Transmembrane</keyword>
<proteinExistence type="predicted"/>
<evidence type="ECO:0000256" key="1">
    <source>
        <dbReference type="ARBA" id="ARBA00004651"/>
    </source>
</evidence>
<feature type="transmembrane region" description="Helical" evidence="6">
    <location>
        <begin position="12"/>
        <end position="34"/>
    </location>
</feature>
<dbReference type="RefSeq" id="WP_377117329.1">
    <property type="nucleotide sequence ID" value="NZ_JBHTHZ010000014.1"/>
</dbReference>
<dbReference type="EMBL" id="JBHTHZ010000014">
    <property type="protein sequence ID" value="MFD0795179.1"/>
    <property type="molecule type" value="Genomic_DNA"/>
</dbReference>
<dbReference type="Pfam" id="PF13396">
    <property type="entry name" value="PLDc_N"/>
    <property type="match status" value="1"/>
</dbReference>
<keyword evidence="9" id="KW-1185">Reference proteome</keyword>
<evidence type="ECO:0000256" key="2">
    <source>
        <dbReference type="ARBA" id="ARBA00022475"/>
    </source>
</evidence>
<evidence type="ECO:0000259" key="7">
    <source>
        <dbReference type="Pfam" id="PF13396"/>
    </source>
</evidence>
<feature type="transmembrane region" description="Helical" evidence="6">
    <location>
        <begin position="46"/>
        <end position="66"/>
    </location>
</feature>
<protein>
    <submittedName>
        <fullName evidence="8">PLDc N-terminal domain-containing protein</fullName>
    </submittedName>
</protein>
<comment type="subcellular location">
    <subcellularLocation>
        <location evidence="1">Cell membrane</location>
        <topology evidence="1">Multi-pass membrane protein</topology>
    </subcellularLocation>
</comment>
<organism evidence="8 9">
    <name type="scientific">Mucilaginibacter litoreus</name>
    <dbReference type="NCBI Taxonomy" id="1048221"/>
    <lineage>
        <taxon>Bacteria</taxon>
        <taxon>Pseudomonadati</taxon>
        <taxon>Bacteroidota</taxon>
        <taxon>Sphingobacteriia</taxon>
        <taxon>Sphingobacteriales</taxon>
        <taxon>Sphingobacteriaceae</taxon>
        <taxon>Mucilaginibacter</taxon>
    </lineage>
</organism>
<accession>A0ABW3AXR3</accession>
<name>A0ABW3AXR3_9SPHI</name>
<keyword evidence="2" id="KW-1003">Cell membrane</keyword>
<evidence type="ECO:0000313" key="9">
    <source>
        <dbReference type="Proteomes" id="UP001597010"/>
    </source>
</evidence>
<feature type="domain" description="Cardiolipin synthase N-terminal" evidence="7">
    <location>
        <begin position="26"/>
        <end position="68"/>
    </location>
</feature>